<dbReference type="Pfam" id="PF03765">
    <property type="entry name" value="CRAL_TRIO_N"/>
    <property type="match status" value="1"/>
</dbReference>
<keyword evidence="2" id="KW-0812">Transmembrane</keyword>
<dbReference type="SUPFAM" id="SSF52087">
    <property type="entry name" value="CRAL/TRIO domain"/>
    <property type="match status" value="1"/>
</dbReference>
<dbReference type="PANTHER" id="PTHR46590:SF1">
    <property type="entry name" value="PHOSPHATIDYLINOSITOL TRANSFER PROTEIN CSR1"/>
    <property type="match status" value="1"/>
</dbReference>
<evidence type="ECO:0000256" key="1">
    <source>
        <dbReference type="SAM" id="MobiDB-lite"/>
    </source>
</evidence>
<dbReference type="InterPro" id="IPR011074">
    <property type="entry name" value="CRAL/TRIO_N_dom"/>
</dbReference>
<proteinExistence type="predicted"/>
<sequence>MTVSWKQQISALPPISVLSQRPLLAAARNRIWPLASRPRRQTATWCRTSRPNCSSVRPNYGRVDTHGPHSPDPSNSTVLLQSRVDFVSFSVAIFFICLGLGLHYQRSEFAPAAKAPAPGPLTLLSSDMAPEMLPGRPGNLTLDQEEKLRKLWTLILSLGEEVGGTPADSAAASIAPSDLSAAGKGEKPKKKRISLFNRKDKKSTDETTSPANSVETHIKDDGDDKYGQTKQFLEALASQSPDALRATIWFMVKHDHPDALALRFLRARKWDVDKAFVMMISTMNWRLTEMKVDEDIMRTGEAGALEASRSSDANTKKLGQDFMAQARSGKTFIHGVDKAGRPVCMVRVRMHRQGEQCEESLEKYTVFLIETCRMVLAPPVDTATIVFDMTSFSMANMDYTPVKFMIKCFEANYPESLGAVLVHRAPWVFQGIWKIIKGWLDPVVASKVHFTNNVKEMAEFIEPSRILKELDGEEDWNYNYVEPVVGENDKFQDTEARDALLAGREELIHQYEEATLQWVKDARTEKEAAIKLQREELAQKLRDNYWKLDPYIRAKCVLDRTGVIKEGGKVDFYPKALPTNGVPNTETSAEDVD</sequence>
<name>A0A8H6JG99_9PEZI</name>
<protein>
    <submittedName>
        <fullName evidence="4">Cral trio domain protein</fullName>
    </submittedName>
</protein>
<dbReference type="InterPro" id="IPR036273">
    <property type="entry name" value="CRAL/TRIO_N_dom_sf"/>
</dbReference>
<dbReference type="AlphaFoldDB" id="A0A8H6JG99"/>
<dbReference type="PANTHER" id="PTHR46590">
    <property type="entry name" value="PHOSPHATIDYLINOSITOL TRANSFER PROTEIN CSR1-RELATED"/>
    <property type="match status" value="1"/>
</dbReference>
<accession>A0A8H6JG99</accession>
<keyword evidence="5" id="KW-1185">Reference proteome</keyword>
<dbReference type="Pfam" id="PF00650">
    <property type="entry name" value="CRAL_TRIO"/>
    <property type="match status" value="1"/>
</dbReference>
<dbReference type="SMART" id="SM01100">
    <property type="entry name" value="CRAL_TRIO_N"/>
    <property type="match status" value="1"/>
</dbReference>
<evidence type="ECO:0000313" key="4">
    <source>
        <dbReference type="EMBL" id="KAF6812532.1"/>
    </source>
</evidence>
<dbReference type="InterPro" id="IPR036865">
    <property type="entry name" value="CRAL-TRIO_dom_sf"/>
</dbReference>
<evidence type="ECO:0000256" key="2">
    <source>
        <dbReference type="SAM" id="Phobius"/>
    </source>
</evidence>
<dbReference type="InterPro" id="IPR052432">
    <property type="entry name" value="PITP/CRAL-TRIO"/>
</dbReference>
<feature type="region of interest" description="Disordered" evidence="1">
    <location>
        <begin position="179"/>
        <end position="223"/>
    </location>
</feature>
<dbReference type="EMBL" id="WIGN01000062">
    <property type="protein sequence ID" value="KAF6812532.1"/>
    <property type="molecule type" value="Genomic_DNA"/>
</dbReference>
<dbReference type="CDD" id="cd00170">
    <property type="entry name" value="SEC14"/>
    <property type="match status" value="1"/>
</dbReference>
<feature type="transmembrane region" description="Helical" evidence="2">
    <location>
        <begin position="86"/>
        <end position="104"/>
    </location>
</feature>
<evidence type="ECO:0000259" key="3">
    <source>
        <dbReference type="PROSITE" id="PS50191"/>
    </source>
</evidence>
<evidence type="ECO:0000313" key="5">
    <source>
        <dbReference type="Proteomes" id="UP000652219"/>
    </source>
</evidence>
<feature type="domain" description="CRAL-TRIO" evidence="3">
    <location>
        <begin position="333"/>
        <end position="478"/>
    </location>
</feature>
<organism evidence="4 5">
    <name type="scientific">Colletotrichum sojae</name>
    <dbReference type="NCBI Taxonomy" id="2175907"/>
    <lineage>
        <taxon>Eukaryota</taxon>
        <taxon>Fungi</taxon>
        <taxon>Dikarya</taxon>
        <taxon>Ascomycota</taxon>
        <taxon>Pezizomycotina</taxon>
        <taxon>Sordariomycetes</taxon>
        <taxon>Hypocreomycetidae</taxon>
        <taxon>Glomerellales</taxon>
        <taxon>Glomerellaceae</taxon>
        <taxon>Colletotrichum</taxon>
        <taxon>Colletotrichum orchidearum species complex</taxon>
    </lineage>
</organism>
<reference evidence="4 5" key="1">
    <citation type="journal article" date="2020" name="Phytopathology">
        <title>Genome Sequence Resources of Colletotrichum truncatum, C. plurivorum, C. musicola, and C. sojae: Four Species Pathogenic to Soybean (Glycine max).</title>
        <authorList>
            <person name="Rogerio F."/>
            <person name="Boufleur T.R."/>
            <person name="Ciampi-Guillardi M."/>
            <person name="Sukno S.A."/>
            <person name="Thon M.R."/>
            <person name="Massola Junior N.S."/>
            <person name="Baroncelli R."/>
        </authorList>
    </citation>
    <scope>NUCLEOTIDE SEQUENCE [LARGE SCALE GENOMIC DNA]</scope>
    <source>
        <strain evidence="4 5">LFN0009</strain>
    </source>
</reference>
<keyword evidence="2" id="KW-1133">Transmembrane helix</keyword>
<dbReference type="SUPFAM" id="SSF46938">
    <property type="entry name" value="CRAL/TRIO N-terminal domain"/>
    <property type="match status" value="1"/>
</dbReference>
<dbReference type="InterPro" id="IPR001251">
    <property type="entry name" value="CRAL-TRIO_dom"/>
</dbReference>
<dbReference type="PROSITE" id="PS50191">
    <property type="entry name" value="CRAL_TRIO"/>
    <property type="match status" value="1"/>
</dbReference>
<dbReference type="SMART" id="SM00516">
    <property type="entry name" value="SEC14"/>
    <property type="match status" value="1"/>
</dbReference>
<keyword evidence="2" id="KW-0472">Membrane</keyword>
<feature type="compositionally biased region" description="Polar residues" evidence="1">
    <location>
        <begin position="206"/>
        <end position="215"/>
    </location>
</feature>
<dbReference type="Proteomes" id="UP000652219">
    <property type="component" value="Unassembled WGS sequence"/>
</dbReference>
<gene>
    <name evidence="4" type="ORF">CSOJ01_05081</name>
</gene>
<dbReference type="Gene3D" id="3.40.525.10">
    <property type="entry name" value="CRAL-TRIO lipid binding domain"/>
    <property type="match status" value="1"/>
</dbReference>
<comment type="caution">
    <text evidence="4">The sequence shown here is derived from an EMBL/GenBank/DDBJ whole genome shotgun (WGS) entry which is preliminary data.</text>
</comment>